<evidence type="ECO:0000259" key="4">
    <source>
        <dbReference type="PROSITE" id="PS50893"/>
    </source>
</evidence>
<feature type="domain" description="ABC transporter" evidence="4">
    <location>
        <begin position="6"/>
        <end position="242"/>
    </location>
</feature>
<dbReference type="Pfam" id="PF00005">
    <property type="entry name" value="ABC_tran"/>
    <property type="match status" value="1"/>
</dbReference>
<dbReference type="SUPFAM" id="SSF50331">
    <property type="entry name" value="MOP-like"/>
    <property type="match status" value="1"/>
</dbReference>
<dbReference type="SUPFAM" id="SSF52540">
    <property type="entry name" value="P-loop containing nucleoside triphosphate hydrolases"/>
    <property type="match status" value="1"/>
</dbReference>
<dbReference type="PANTHER" id="PTHR42781">
    <property type="entry name" value="SPERMIDINE/PUTRESCINE IMPORT ATP-BINDING PROTEIN POTA"/>
    <property type="match status" value="1"/>
</dbReference>
<proteinExistence type="predicted"/>
<reference evidence="5" key="1">
    <citation type="journal article" date="2020" name="mSystems">
        <title>Genome- and Community-Level Interaction Insights into Carbon Utilization and Element Cycling Functions of Hydrothermarchaeota in Hydrothermal Sediment.</title>
        <authorList>
            <person name="Zhou Z."/>
            <person name="Liu Y."/>
            <person name="Xu W."/>
            <person name="Pan J."/>
            <person name="Luo Z.H."/>
            <person name="Li M."/>
        </authorList>
    </citation>
    <scope>NUCLEOTIDE SEQUENCE [LARGE SCALE GENOMIC DNA]</scope>
    <source>
        <strain evidence="5">HyVt-80</strain>
    </source>
</reference>
<organism evidence="5">
    <name type="scientific">Kosmotoga arenicorallina</name>
    <dbReference type="NCBI Taxonomy" id="688066"/>
    <lineage>
        <taxon>Bacteria</taxon>
        <taxon>Thermotogati</taxon>
        <taxon>Thermotogota</taxon>
        <taxon>Thermotogae</taxon>
        <taxon>Kosmotogales</taxon>
        <taxon>Kosmotogaceae</taxon>
        <taxon>Kosmotoga</taxon>
    </lineage>
</organism>
<dbReference type="FunFam" id="3.40.50.300:FF:000042">
    <property type="entry name" value="Maltose/maltodextrin ABC transporter, ATP-binding protein"/>
    <property type="match status" value="1"/>
</dbReference>
<dbReference type="GO" id="GO:0140359">
    <property type="term" value="F:ABC-type transporter activity"/>
    <property type="evidence" value="ECO:0007669"/>
    <property type="project" value="UniProtKB-ARBA"/>
</dbReference>
<dbReference type="Gene3D" id="2.40.50.100">
    <property type="match status" value="1"/>
</dbReference>
<dbReference type="InterPro" id="IPR008995">
    <property type="entry name" value="Mo/tungstate-bd_C_term_dom"/>
</dbReference>
<dbReference type="PROSITE" id="PS50893">
    <property type="entry name" value="ABC_TRANSPORTER_2"/>
    <property type="match status" value="1"/>
</dbReference>
<dbReference type="Gene3D" id="3.40.50.300">
    <property type="entry name" value="P-loop containing nucleotide triphosphate hydrolases"/>
    <property type="match status" value="1"/>
</dbReference>
<dbReference type="SMART" id="SM00382">
    <property type="entry name" value="AAA"/>
    <property type="match status" value="1"/>
</dbReference>
<dbReference type="GO" id="GO:0005524">
    <property type="term" value="F:ATP binding"/>
    <property type="evidence" value="ECO:0007669"/>
    <property type="project" value="UniProtKB-KW"/>
</dbReference>
<dbReference type="InterPro" id="IPR027417">
    <property type="entry name" value="P-loop_NTPase"/>
</dbReference>
<dbReference type="InterPro" id="IPR050093">
    <property type="entry name" value="ABC_SmlMolc_Importer"/>
</dbReference>
<dbReference type="AlphaFoldDB" id="A0A7C5DVC8"/>
<gene>
    <name evidence="5" type="ORF">ENL26_03420</name>
</gene>
<evidence type="ECO:0000256" key="3">
    <source>
        <dbReference type="ARBA" id="ARBA00022840"/>
    </source>
</evidence>
<comment type="caution">
    <text evidence="5">The sequence shown here is derived from an EMBL/GenBank/DDBJ whole genome shotgun (WGS) entry which is preliminary data.</text>
</comment>
<evidence type="ECO:0000256" key="1">
    <source>
        <dbReference type="ARBA" id="ARBA00022448"/>
    </source>
</evidence>
<name>A0A7C5DVC8_9BACT</name>
<sequence length="364" mass="40330">MTEYFVEARNLVKEFKEPGGKSVVKAVNNISFGVKKGELVTLLGPSGCGKTTTLRLIGGFEIATSGDVLIDGSVVNDQPPNQRPTGMVFQSYALFPHMNVFGNIAYGLKNKGLSRDEIKKKVSHILSVVGLQGLEKRYPGQLSGGQQQRVALARALVIEPKVLLLDEPLSNLDAKLREQMRVELKKIQNRLKITSIYVTHDQLEAMTLSDRVIVMKDGLIIQQDAPEMIYRFPKNKFVASFIGKANFLPAEIVAFKENTCHARLNNGKIVEIQLRDNHNFKINQKILLVLRPEGGKFTSPSQGIISGSVTTRIYTGANAFFEVTTEDGTFSVEIQNPLSLRLPDLNENVGLDFDRSTVSVVDRE</sequence>
<accession>A0A7C5DVC8</accession>
<keyword evidence="2" id="KW-0547">Nucleotide-binding</keyword>
<keyword evidence="1" id="KW-0813">Transport</keyword>
<dbReference type="InterPro" id="IPR003439">
    <property type="entry name" value="ABC_transporter-like_ATP-bd"/>
</dbReference>
<dbReference type="GO" id="GO:0043190">
    <property type="term" value="C:ATP-binding cassette (ABC) transporter complex"/>
    <property type="evidence" value="ECO:0007669"/>
    <property type="project" value="InterPro"/>
</dbReference>
<dbReference type="InterPro" id="IPR003593">
    <property type="entry name" value="AAA+_ATPase"/>
</dbReference>
<dbReference type="InterPro" id="IPR017871">
    <property type="entry name" value="ABC_transporter-like_CS"/>
</dbReference>
<dbReference type="EMBL" id="DRTH01000204">
    <property type="protein sequence ID" value="HHF08800.1"/>
    <property type="molecule type" value="Genomic_DNA"/>
</dbReference>
<dbReference type="PANTHER" id="PTHR42781:SF4">
    <property type="entry name" value="SPERMIDINE_PUTRESCINE IMPORT ATP-BINDING PROTEIN POTA"/>
    <property type="match status" value="1"/>
</dbReference>
<evidence type="ECO:0000256" key="2">
    <source>
        <dbReference type="ARBA" id="ARBA00022741"/>
    </source>
</evidence>
<protein>
    <submittedName>
        <fullName evidence="5">ABC transporter ATP-binding protein</fullName>
    </submittedName>
</protein>
<dbReference type="InterPro" id="IPR013611">
    <property type="entry name" value="Transp-assoc_OB_typ2"/>
</dbReference>
<dbReference type="Pfam" id="PF08402">
    <property type="entry name" value="TOBE_2"/>
    <property type="match status" value="1"/>
</dbReference>
<keyword evidence="3 5" id="KW-0067">ATP-binding</keyword>
<evidence type="ECO:0000313" key="5">
    <source>
        <dbReference type="EMBL" id="HHF08800.1"/>
    </source>
</evidence>
<dbReference type="PROSITE" id="PS00211">
    <property type="entry name" value="ABC_TRANSPORTER_1"/>
    <property type="match status" value="1"/>
</dbReference>
<dbReference type="GO" id="GO:0016887">
    <property type="term" value="F:ATP hydrolysis activity"/>
    <property type="evidence" value="ECO:0007669"/>
    <property type="project" value="InterPro"/>
</dbReference>
<dbReference type="Proteomes" id="UP000886129">
    <property type="component" value="Unassembled WGS sequence"/>
</dbReference>